<dbReference type="AlphaFoldDB" id="B7QBZ7"/>
<reference evidence="1 3" key="1">
    <citation type="submission" date="2008-03" db="EMBL/GenBank/DDBJ databases">
        <title>Annotation of Ixodes scapularis.</title>
        <authorList>
            <consortium name="Ixodes scapularis Genome Project Consortium"/>
            <person name="Caler E."/>
            <person name="Hannick L.I."/>
            <person name="Bidwell S."/>
            <person name="Joardar V."/>
            <person name="Thiagarajan M."/>
            <person name="Amedeo P."/>
            <person name="Galinsky K.J."/>
            <person name="Schobel S."/>
            <person name="Inman J."/>
            <person name="Hostetler J."/>
            <person name="Miller J."/>
            <person name="Hammond M."/>
            <person name="Megy K."/>
            <person name="Lawson D."/>
            <person name="Kodira C."/>
            <person name="Sutton G."/>
            <person name="Meyer J."/>
            <person name="Hill C.A."/>
            <person name="Birren B."/>
            <person name="Nene V."/>
            <person name="Collins F."/>
            <person name="Alarcon-Chaidez F."/>
            <person name="Wikel S."/>
            <person name="Strausberg R."/>
        </authorList>
    </citation>
    <scope>NUCLEOTIDE SEQUENCE [LARGE SCALE GENOMIC DNA]</scope>
    <source>
        <strain evidence="3">Wikel</strain>
        <strain evidence="1">Wikel colony</strain>
    </source>
</reference>
<dbReference type="EnsemblMetazoa" id="ISCW013019-RA">
    <property type="protein sequence ID" value="ISCW013019-PA"/>
    <property type="gene ID" value="ISCW013019"/>
</dbReference>
<dbReference type="EMBL" id="ABJB010027871">
    <property type="status" value="NOT_ANNOTATED_CDS"/>
    <property type="molecule type" value="Genomic_DNA"/>
</dbReference>
<dbReference type="VEuPathDB" id="VectorBase:ISCW013019"/>
<dbReference type="PaxDb" id="6945-B7QBZ7"/>
<protein>
    <submittedName>
        <fullName evidence="1 2">Uncharacterized protein</fullName>
    </submittedName>
</protein>
<name>B7QBZ7_IXOSC</name>
<dbReference type="InParanoid" id="B7QBZ7"/>
<dbReference type="VEuPathDB" id="VectorBase:ISCI013019"/>
<accession>B7QBZ7</accession>
<evidence type="ECO:0000313" key="1">
    <source>
        <dbReference type="EMBL" id="EEC16369.1"/>
    </source>
</evidence>
<sequence>MTPIKELPNKSIVSFGQNFLFSSGLADVCRGSQMHGCCTGETSGHSSQSHELDLSK</sequence>
<organism>
    <name type="scientific">Ixodes scapularis</name>
    <name type="common">Black-legged tick</name>
    <name type="synonym">Deer tick</name>
    <dbReference type="NCBI Taxonomy" id="6945"/>
    <lineage>
        <taxon>Eukaryota</taxon>
        <taxon>Metazoa</taxon>
        <taxon>Ecdysozoa</taxon>
        <taxon>Arthropoda</taxon>
        <taxon>Chelicerata</taxon>
        <taxon>Arachnida</taxon>
        <taxon>Acari</taxon>
        <taxon>Parasitiformes</taxon>
        <taxon>Ixodida</taxon>
        <taxon>Ixodoidea</taxon>
        <taxon>Ixodidae</taxon>
        <taxon>Ixodinae</taxon>
        <taxon>Ixodes</taxon>
    </lineage>
</organism>
<proteinExistence type="predicted"/>
<evidence type="ECO:0000313" key="3">
    <source>
        <dbReference type="Proteomes" id="UP000001555"/>
    </source>
</evidence>
<gene>
    <name evidence="1" type="ORF">IscW_ISCW013019</name>
</gene>
<dbReference type="HOGENOM" id="CLU_3016550_0_0_1"/>
<reference evidence="2" key="2">
    <citation type="submission" date="2020-05" db="UniProtKB">
        <authorList>
            <consortium name="EnsemblMetazoa"/>
        </authorList>
    </citation>
    <scope>IDENTIFICATION</scope>
    <source>
        <strain evidence="2">wikel</strain>
    </source>
</reference>
<dbReference type="EMBL" id="DS903738">
    <property type="protein sequence ID" value="EEC16369.1"/>
    <property type="molecule type" value="Genomic_DNA"/>
</dbReference>
<keyword evidence="3" id="KW-1185">Reference proteome</keyword>
<dbReference type="Proteomes" id="UP000001555">
    <property type="component" value="Unassembled WGS sequence"/>
</dbReference>
<evidence type="ECO:0000313" key="2">
    <source>
        <dbReference type="EnsemblMetazoa" id="ISCW013019-PA"/>
    </source>
</evidence>